<dbReference type="GO" id="GO:0003676">
    <property type="term" value="F:nucleic acid binding"/>
    <property type="evidence" value="ECO:0007669"/>
    <property type="project" value="InterPro"/>
</dbReference>
<gene>
    <name evidence="3" type="ORF">TCM_008448</name>
</gene>
<evidence type="ECO:0000313" key="3">
    <source>
        <dbReference type="EMBL" id="EOX99687.1"/>
    </source>
</evidence>
<dbReference type="Pfam" id="PF00098">
    <property type="entry name" value="zf-CCHC"/>
    <property type="match status" value="1"/>
</dbReference>
<dbReference type="InParanoid" id="A0A061E525"/>
<keyword evidence="4" id="KW-1185">Reference proteome</keyword>
<sequence>MAQQKTIVAEGQSTNKPPLFDGSTYPYWNTRMSIYIRAIDYEMWDVITDGFFMPSTMNVVTNELMPKPRFEWTEAETKKVQANFKAINTLHYALTPTEFNKVSSCASWKIRNKNDSNKKEERICYECKKPGHFKSECPLLKDETPKKNKRSKKAMVAAHGWTVTHQALKLMMKNLRKEQTSV</sequence>
<dbReference type="PROSITE" id="PS50158">
    <property type="entry name" value="ZF_CCHC"/>
    <property type="match status" value="1"/>
</dbReference>
<organism evidence="3 4">
    <name type="scientific">Theobroma cacao</name>
    <name type="common">Cacao</name>
    <name type="synonym">Cocoa</name>
    <dbReference type="NCBI Taxonomy" id="3641"/>
    <lineage>
        <taxon>Eukaryota</taxon>
        <taxon>Viridiplantae</taxon>
        <taxon>Streptophyta</taxon>
        <taxon>Embryophyta</taxon>
        <taxon>Tracheophyta</taxon>
        <taxon>Spermatophyta</taxon>
        <taxon>Magnoliopsida</taxon>
        <taxon>eudicotyledons</taxon>
        <taxon>Gunneridae</taxon>
        <taxon>Pentapetalae</taxon>
        <taxon>rosids</taxon>
        <taxon>malvids</taxon>
        <taxon>Malvales</taxon>
        <taxon>Malvaceae</taxon>
        <taxon>Byttnerioideae</taxon>
        <taxon>Theobroma</taxon>
    </lineage>
</organism>
<evidence type="ECO:0000256" key="1">
    <source>
        <dbReference type="PROSITE-ProRule" id="PRU00047"/>
    </source>
</evidence>
<name>A0A061E525_THECC</name>
<dbReference type="HOGENOM" id="CLU_021137_2_4_1"/>
<dbReference type="InterPro" id="IPR001878">
    <property type="entry name" value="Znf_CCHC"/>
</dbReference>
<dbReference type="PANTHER" id="PTHR34676">
    <property type="entry name" value="DUF4219 DOMAIN-CONTAINING PROTEIN-RELATED"/>
    <property type="match status" value="1"/>
</dbReference>
<dbReference type="PANTHER" id="PTHR34676:SF27">
    <property type="entry name" value="ASPARTYL-TRNA SYNTHETASE"/>
    <property type="match status" value="1"/>
</dbReference>
<feature type="domain" description="CCHC-type" evidence="2">
    <location>
        <begin position="124"/>
        <end position="138"/>
    </location>
</feature>
<reference evidence="3 4" key="1">
    <citation type="journal article" date="2013" name="Genome Biol.">
        <title>The genome sequence of the most widely cultivated cacao type and its use to identify candidate genes regulating pod color.</title>
        <authorList>
            <person name="Motamayor J.C."/>
            <person name="Mockaitis K."/>
            <person name="Schmutz J."/>
            <person name="Haiminen N."/>
            <person name="Iii D.L."/>
            <person name="Cornejo O."/>
            <person name="Findley S.D."/>
            <person name="Zheng P."/>
            <person name="Utro F."/>
            <person name="Royaert S."/>
            <person name="Saski C."/>
            <person name="Jenkins J."/>
            <person name="Podicheti R."/>
            <person name="Zhao M."/>
            <person name="Scheffler B.E."/>
            <person name="Stack J.C."/>
            <person name="Feltus F.A."/>
            <person name="Mustiga G.M."/>
            <person name="Amores F."/>
            <person name="Phillips W."/>
            <person name="Marelli J.P."/>
            <person name="May G.D."/>
            <person name="Shapiro H."/>
            <person name="Ma J."/>
            <person name="Bustamante C.D."/>
            <person name="Schnell R.J."/>
            <person name="Main D."/>
            <person name="Gilbert D."/>
            <person name="Parida L."/>
            <person name="Kuhn D.N."/>
        </authorList>
    </citation>
    <scope>NUCLEOTIDE SEQUENCE [LARGE SCALE GENOMIC DNA]</scope>
    <source>
        <strain evidence="4">cv. Matina 1-6</strain>
    </source>
</reference>
<accession>A0A061E525</accession>
<dbReference type="Proteomes" id="UP000026915">
    <property type="component" value="Chromosome 2"/>
</dbReference>
<dbReference type="eggNOG" id="ENOG502T1HA">
    <property type="taxonomic scope" value="Eukaryota"/>
</dbReference>
<dbReference type="Gramene" id="EOX99687">
    <property type="protein sequence ID" value="EOX99687"/>
    <property type="gene ID" value="TCM_008448"/>
</dbReference>
<protein>
    <recommendedName>
        <fullName evidence="2">CCHC-type domain-containing protein</fullName>
    </recommendedName>
</protein>
<dbReference type="InterPro" id="IPR036875">
    <property type="entry name" value="Znf_CCHC_sf"/>
</dbReference>
<evidence type="ECO:0000313" key="4">
    <source>
        <dbReference type="Proteomes" id="UP000026915"/>
    </source>
</evidence>
<proteinExistence type="predicted"/>
<dbReference type="GO" id="GO:0008270">
    <property type="term" value="F:zinc ion binding"/>
    <property type="evidence" value="ECO:0007669"/>
    <property type="project" value="UniProtKB-KW"/>
</dbReference>
<dbReference type="Gene3D" id="4.10.60.10">
    <property type="entry name" value="Zinc finger, CCHC-type"/>
    <property type="match status" value="1"/>
</dbReference>
<keyword evidence="1" id="KW-0862">Zinc</keyword>
<dbReference type="SMART" id="SM00343">
    <property type="entry name" value="ZnF_C2HC"/>
    <property type="match status" value="1"/>
</dbReference>
<evidence type="ECO:0000259" key="2">
    <source>
        <dbReference type="PROSITE" id="PS50158"/>
    </source>
</evidence>
<keyword evidence="1" id="KW-0479">Metal-binding</keyword>
<dbReference type="AlphaFoldDB" id="A0A061E525"/>
<dbReference type="EMBL" id="CM001880">
    <property type="protein sequence ID" value="EOX99687.1"/>
    <property type="molecule type" value="Genomic_DNA"/>
</dbReference>
<dbReference type="SUPFAM" id="SSF57756">
    <property type="entry name" value="Retrovirus zinc finger-like domains"/>
    <property type="match status" value="1"/>
</dbReference>
<keyword evidence="1" id="KW-0863">Zinc-finger</keyword>